<organism evidence="2 3">
    <name type="scientific">Paraburkholderia madseniana</name>
    <dbReference type="NCBI Taxonomy" id="2599607"/>
    <lineage>
        <taxon>Bacteria</taxon>
        <taxon>Pseudomonadati</taxon>
        <taxon>Pseudomonadota</taxon>
        <taxon>Betaproteobacteria</taxon>
        <taxon>Burkholderiales</taxon>
        <taxon>Burkholderiaceae</taxon>
        <taxon>Paraburkholderia</taxon>
    </lineage>
</organism>
<evidence type="ECO:0000259" key="1">
    <source>
        <dbReference type="PROSITE" id="PS51819"/>
    </source>
</evidence>
<proteinExistence type="predicted"/>
<dbReference type="AlphaFoldDB" id="A0A6N6W418"/>
<dbReference type="Gene3D" id="3.10.180.10">
    <property type="entry name" value="2,3-Dihydroxybiphenyl 1,2-Dioxygenase, domain 1"/>
    <property type="match status" value="2"/>
</dbReference>
<evidence type="ECO:0000313" key="2">
    <source>
        <dbReference type="EMBL" id="KAE8754961.1"/>
    </source>
</evidence>
<dbReference type="InterPro" id="IPR029068">
    <property type="entry name" value="Glyas_Bleomycin-R_OHBP_Dase"/>
</dbReference>
<dbReference type="PANTHER" id="PTHR40265">
    <property type="entry name" value="BLL2707 PROTEIN"/>
    <property type="match status" value="1"/>
</dbReference>
<name>A0A6N6W418_9BURK</name>
<comment type="caution">
    <text evidence="2">The sequence shown here is derived from an EMBL/GenBank/DDBJ whole genome shotgun (WGS) entry which is preliminary data.</text>
</comment>
<dbReference type="Pfam" id="PF13468">
    <property type="entry name" value="Glyoxalase_3"/>
    <property type="match status" value="1"/>
</dbReference>
<sequence>MTAKVGRVDHPVVAVHDLQASRQVFEKLGFLVPPSGKHQEWGTENVCIMFPEDYIEIRGVGDPNKFLAGLDKFLVHGEGLSGVAFNAKSAKESYESGIASGLGIRQPKHLNRLLVLENETLDLHFETVMLAPDLYPGLTHANLCEHLTADTLRKPEWLNHPNGVYSFGRIVGVVSDMESARDTYVRLLGAEAVHFDGEKIHIDLKEGADIELISPAEAEKRGDAHPARGDAYIAAATLLVDDLQKTKAVFDQNGIAYRAAGELIAVDPAFACGTHFYFEERKR</sequence>
<feature type="domain" description="VOC" evidence="1">
    <location>
        <begin position="166"/>
        <end position="283"/>
    </location>
</feature>
<accession>A0A6N6W418</accession>
<dbReference type="PROSITE" id="PS51819">
    <property type="entry name" value="VOC"/>
    <property type="match status" value="1"/>
</dbReference>
<reference evidence="2 3" key="1">
    <citation type="journal article" date="2020" name="Int. J. Syst. Evol. Microbiol.">
        <title>Paraburkholderia madseniana sp. nov., a phenolic acid-degrading bacterium isolated from acidic forest soil.</title>
        <authorList>
            <person name="Wilhelm R.C."/>
            <person name="Murphy S.J.L."/>
            <person name="Feriancek N.M."/>
            <person name="Karasz D.C."/>
            <person name="DeRito C.M."/>
            <person name="Newman J.D."/>
            <person name="Buckley D.H."/>
        </authorList>
    </citation>
    <scope>NUCLEOTIDE SEQUENCE [LARGE SCALE GENOMIC DNA]</scope>
    <source>
        <strain evidence="2 3">RP11</strain>
    </source>
</reference>
<dbReference type="InterPro" id="IPR037523">
    <property type="entry name" value="VOC_core"/>
</dbReference>
<evidence type="ECO:0000313" key="3">
    <source>
        <dbReference type="Proteomes" id="UP000463700"/>
    </source>
</evidence>
<dbReference type="Proteomes" id="UP000463700">
    <property type="component" value="Unassembled WGS sequence"/>
</dbReference>
<dbReference type="OrthoDB" id="9812467at2"/>
<dbReference type="SUPFAM" id="SSF54593">
    <property type="entry name" value="Glyoxalase/Bleomycin resistance protein/Dihydroxybiphenyl dioxygenase"/>
    <property type="match status" value="1"/>
</dbReference>
<protein>
    <submittedName>
        <fullName evidence="2">VOC family protein</fullName>
    </submittedName>
</protein>
<dbReference type="EMBL" id="VOSW01000104">
    <property type="protein sequence ID" value="KAE8754961.1"/>
    <property type="molecule type" value="Genomic_DNA"/>
</dbReference>
<dbReference type="PANTHER" id="PTHR40265:SF1">
    <property type="entry name" value="GLYOXALASE-LIKE DOMAIN-CONTAINING PROTEIN"/>
    <property type="match status" value="1"/>
</dbReference>
<gene>
    <name evidence="2" type="ORF">FSO04_36870</name>
</gene>
<dbReference type="RefSeq" id="WP_154566414.1">
    <property type="nucleotide sequence ID" value="NZ_VOSW01000104.1"/>
</dbReference>
<dbReference type="InterPro" id="IPR025870">
    <property type="entry name" value="Glyoxalase-like_dom"/>
</dbReference>